<dbReference type="EMBL" id="LAZR01000446">
    <property type="protein sequence ID" value="KKN68540.1"/>
    <property type="molecule type" value="Genomic_DNA"/>
</dbReference>
<protein>
    <recommendedName>
        <fullName evidence="3">DoxX family protein</fullName>
    </recommendedName>
</protein>
<comment type="caution">
    <text evidence="2">The sequence shown here is derived from an EMBL/GenBank/DDBJ whole genome shotgun (WGS) entry which is preliminary data.</text>
</comment>
<sequence>MNAKFIKVFLRLSISIGFLSAVADRFGIWSKEVSVWGNWDSFLRYTQMINPWIPNSLIPTIGILATAAEIVLAIFLIMGFKTELFAKLSGFLLLIFAVSMTFSTGVKGALDFSVFSASAGAFALSLMKEKYLELDNLISKPINI</sequence>
<feature type="transmembrane region" description="Helical" evidence="1">
    <location>
        <begin position="57"/>
        <end position="77"/>
    </location>
</feature>
<keyword evidence="1" id="KW-0472">Membrane</keyword>
<keyword evidence="1" id="KW-1133">Transmembrane helix</keyword>
<feature type="transmembrane region" description="Helical" evidence="1">
    <location>
        <begin position="84"/>
        <end position="102"/>
    </location>
</feature>
<organism evidence="2">
    <name type="scientific">marine sediment metagenome</name>
    <dbReference type="NCBI Taxonomy" id="412755"/>
    <lineage>
        <taxon>unclassified sequences</taxon>
        <taxon>metagenomes</taxon>
        <taxon>ecological metagenomes</taxon>
    </lineage>
</organism>
<keyword evidence="1" id="KW-0812">Transmembrane</keyword>
<reference evidence="2" key="1">
    <citation type="journal article" date="2015" name="Nature">
        <title>Complex archaea that bridge the gap between prokaryotes and eukaryotes.</title>
        <authorList>
            <person name="Spang A."/>
            <person name="Saw J.H."/>
            <person name="Jorgensen S.L."/>
            <person name="Zaremba-Niedzwiedzka K."/>
            <person name="Martijn J."/>
            <person name="Lind A.E."/>
            <person name="van Eijk R."/>
            <person name="Schleper C."/>
            <person name="Guy L."/>
            <person name="Ettema T.J."/>
        </authorList>
    </citation>
    <scope>NUCLEOTIDE SEQUENCE</scope>
</reference>
<proteinExistence type="predicted"/>
<evidence type="ECO:0000313" key="2">
    <source>
        <dbReference type="EMBL" id="KKN68540.1"/>
    </source>
</evidence>
<accession>A0A0F9SHY1</accession>
<gene>
    <name evidence="2" type="ORF">LCGC14_0450310</name>
</gene>
<evidence type="ECO:0008006" key="3">
    <source>
        <dbReference type="Google" id="ProtNLM"/>
    </source>
</evidence>
<evidence type="ECO:0000256" key="1">
    <source>
        <dbReference type="SAM" id="Phobius"/>
    </source>
</evidence>
<dbReference type="AlphaFoldDB" id="A0A0F9SHY1"/>
<name>A0A0F9SHY1_9ZZZZ</name>